<accession>A0A066UBP7</accession>
<proteinExistence type="predicted"/>
<evidence type="ECO:0000313" key="1">
    <source>
        <dbReference type="EMBL" id="KDN24540.1"/>
    </source>
</evidence>
<comment type="caution">
    <text evidence="1">The sequence shown here is derived from an EMBL/GenBank/DDBJ whole genome shotgun (WGS) entry which is preliminary data.</text>
</comment>
<dbReference type="AlphaFoldDB" id="A0A066UBP7"/>
<dbReference type="RefSeq" id="WP_227712715.1">
    <property type="nucleotide sequence ID" value="NZ_AOMT01000034.1"/>
</dbReference>
<keyword evidence="2" id="KW-1185">Reference proteome</keyword>
<dbReference type="EMBL" id="AOMT01000034">
    <property type="protein sequence ID" value="KDN24540.1"/>
    <property type="molecule type" value="Genomic_DNA"/>
</dbReference>
<dbReference type="Proteomes" id="UP000035860">
    <property type="component" value="Unassembled WGS sequence"/>
</dbReference>
<gene>
    <name evidence="1" type="ORF">MBO_08581</name>
</gene>
<evidence type="ECO:0000313" key="2">
    <source>
        <dbReference type="Proteomes" id="UP000035860"/>
    </source>
</evidence>
<organism evidence="1 2">
    <name type="scientific">Moraxella bovoculi 237</name>
    <dbReference type="NCBI Taxonomy" id="743974"/>
    <lineage>
        <taxon>Bacteria</taxon>
        <taxon>Pseudomonadati</taxon>
        <taxon>Pseudomonadota</taxon>
        <taxon>Gammaproteobacteria</taxon>
        <taxon>Moraxellales</taxon>
        <taxon>Moraxellaceae</taxon>
        <taxon>Moraxella</taxon>
    </lineage>
</organism>
<name>A0A066UBP7_9GAMM</name>
<sequence>NPPPNQPLTNFLNFFLNPPLTNLIPPPIIRTTQAQQVIKNLFKFNKLKNLRRELTNLKKTLKILKKTLDIKF</sequence>
<protein>
    <submittedName>
        <fullName evidence="1">Uncharacterized protein</fullName>
    </submittedName>
</protein>
<feature type="non-terminal residue" evidence="1">
    <location>
        <position position="1"/>
    </location>
</feature>
<reference evidence="1 2" key="1">
    <citation type="journal article" date="2014" name="Genome Announc.">
        <title>Draft Genome Sequence of Moraxella bovoculi Strain 237T (ATCC BAA-1259T) Isolated from a Calf with Infectious Bovine Keratoconjunctivitis.</title>
        <authorList>
            <person name="Calcutt M.J."/>
            <person name="Foecking M.F."/>
            <person name="Martin N.T."/>
            <person name="Mhlanga-Mutangadura T."/>
            <person name="Reilly T.J."/>
        </authorList>
    </citation>
    <scope>NUCLEOTIDE SEQUENCE [LARGE SCALE GENOMIC DNA]</scope>
    <source>
        <strain evidence="1 2">237</strain>
    </source>
</reference>